<dbReference type="GO" id="GO:0016810">
    <property type="term" value="F:hydrolase activity, acting on carbon-nitrogen (but not peptide) bonds"/>
    <property type="evidence" value="ECO:0007669"/>
    <property type="project" value="InterPro"/>
</dbReference>
<dbReference type="PANTHER" id="PTHR10587:SF133">
    <property type="entry name" value="CHITIN DEACETYLASE 1-RELATED"/>
    <property type="match status" value="1"/>
</dbReference>
<dbReference type="AlphaFoldDB" id="A0A1H7AMQ2"/>
<dbReference type="InterPro" id="IPR011330">
    <property type="entry name" value="Glyco_hydro/deAcase_b/a-brl"/>
</dbReference>
<reference evidence="6" key="1">
    <citation type="submission" date="2016-10" db="EMBL/GenBank/DDBJ databases">
        <authorList>
            <person name="Varghese N."/>
            <person name="Submissions S."/>
        </authorList>
    </citation>
    <scope>NUCLEOTIDE SEQUENCE [LARGE SCALE GENOMIC DNA]</scope>
    <source>
        <strain evidence="6">CGMCC 1.10218</strain>
    </source>
</reference>
<dbReference type="SUPFAM" id="SSF88713">
    <property type="entry name" value="Glycoside hydrolase/deacetylase"/>
    <property type="match status" value="1"/>
</dbReference>
<protein>
    <submittedName>
        <fullName evidence="5">Peptidoglycan/xylan/chitin deacetylase, PgdA/CDA1 family</fullName>
    </submittedName>
</protein>
<keyword evidence="6" id="KW-1185">Reference proteome</keyword>
<evidence type="ECO:0000256" key="1">
    <source>
        <dbReference type="ARBA" id="ARBA00022723"/>
    </source>
</evidence>
<dbReference type="GO" id="GO:0016020">
    <property type="term" value="C:membrane"/>
    <property type="evidence" value="ECO:0007669"/>
    <property type="project" value="TreeGrafter"/>
</dbReference>
<dbReference type="PROSITE" id="PS51677">
    <property type="entry name" value="NODB"/>
    <property type="match status" value="1"/>
</dbReference>
<gene>
    <name evidence="5" type="ORF">SAMN04488058_11356</name>
</gene>
<evidence type="ECO:0000313" key="5">
    <source>
        <dbReference type="EMBL" id="SEJ66216.1"/>
    </source>
</evidence>
<dbReference type="GO" id="GO:0005975">
    <property type="term" value="P:carbohydrate metabolic process"/>
    <property type="evidence" value="ECO:0007669"/>
    <property type="project" value="InterPro"/>
</dbReference>
<feature type="domain" description="NodB homology" evidence="4">
    <location>
        <begin position="222"/>
        <end position="399"/>
    </location>
</feature>
<keyword evidence="1" id="KW-0479">Metal-binding</keyword>
<dbReference type="GO" id="GO:0046872">
    <property type="term" value="F:metal ion binding"/>
    <property type="evidence" value="ECO:0007669"/>
    <property type="project" value="UniProtKB-KW"/>
</dbReference>
<dbReference type="InterPro" id="IPR050248">
    <property type="entry name" value="Polysacc_deacetylase_ArnD"/>
</dbReference>
<dbReference type="InterPro" id="IPR002509">
    <property type="entry name" value="NODB_dom"/>
</dbReference>
<evidence type="ECO:0000256" key="2">
    <source>
        <dbReference type="ARBA" id="ARBA00022801"/>
    </source>
</evidence>
<dbReference type="CDD" id="cd10917">
    <property type="entry name" value="CE4_NodB_like_6s_7s"/>
    <property type="match status" value="1"/>
</dbReference>
<name>A0A1H7AMQ2_9DEIO</name>
<accession>A0A1H7AMQ2</accession>
<dbReference type="Gene3D" id="3.20.20.370">
    <property type="entry name" value="Glycoside hydrolase/deacetylase"/>
    <property type="match status" value="1"/>
</dbReference>
<dbReference type="OrthoDB" id="62208at2"/>
<keyword evidence="2" id="KW-0378">Hydrolase</keyword>
<feature type="chain" id="PRO_5011737419" evidence="3">
    <location>
        <begin position="22"/>
        <end position="407"/>
    </location>
</feature>
<organism evidence="5 6">
    <name type="scientific">Deinococcus reticulitermitis</name>
    <dbReference type="NCBI Taxonomy" id="856736"/>
    <lineage>
        <taxon>Bacteria</taxon>
        <taxon>Thermotogati</taxon>
        <taxon>Deinococcota</taxon>
        <taxon>Deinococci</taxon>
        <taxon>Deinococcales</taxon>
        <taxon>Deinococcaceae</taxon>
        <taxon>Deinococcus</taxon>
    </lineage>
</organism>
<keyword evidence="3" id="KW-0732">Signal</keyword>
<evidence type="ECO:0000256" key="3">
    <source>
        <dbReference type="SAM" id="SignalP"/>
    </source>
</evidence>
<dbReference type="STRING" id="856736.SAMN04488058_11356"/>
<proteinExistence type="predicted"/>
<dbReference type="PANTHER" id="PTHR10587">
    <property type="entry name" value="GLYCOSYL TRANSFERASE-RELATED"/>
    <property type="match status" value="1"/>
</dbReference>
<feature type="signal peptide" evidence="3">
    <location>
        <begin position="1"/>
        <end position="21"/>
    </location>
</feature>
<dbReference type="Proteomes" id="UP000199223">
    <property type="component" value="Unassembled WGS sequence"/>
</dbReference>
<dbReference type="EMBL" id="FNZA01000013">
    <property type="protein sequence ID" value="SEJ66216.1"/>
    <property type="molecule type" value="Genomic_DNA"/>
</dbReference>
<evidence type="ECO:0000313" key="6">
    <source>
        <dbReference type="Proteomes" id="UP000199223"/>
    </source>
</evidence>
<evidence type="ECO:0000259" key="4">
    <source>
        <dbReference type="PROSITE" id="PS51677"/>
    </source>
</evidence>
<dbReference type="Pfam" id="PF01522">
    <property type="entry name" value="Polysacc_deac_1"/>
    <property type="match status" value="1"/>
</dbReference>
<sequence>MRGAPRAGLLALCLLIPAAQASPADLAPVPRVQSVTVPGEVQPVAPGARLAPPLPQLRLTLPLPELERLEYRGNGFIEVAHGILLLGQSERGIARERALALRVVRGAFAARPTLAEVDVSVYDRASYGGFGGPLPLFTASVPRGRLNDFAAYVAGQGTYERVYEGRGNGSTPPAAPLRAPERLISFFGSASEWVRQSLQQSVSQFQGGVRQAVLFRGRLDRPLAALTFDDAPHPLYEPLLLDLLRRAGVRATFFVIGRNAVAYPYFVRDMVAQGHEVGNHTYHHVRLPGLSEAQVSFELTQANRVISALTGRPVRYFRPPGGDYSPLTLRVATQSGLVTTFWTDDPGDFANPGDAVIESRLLRHLRRGGIVLLHDNAGEAIDVLPAFLRAARSRGIALGTVGQLVGE</sequence>